<dbReference type="EMBL" id="PEXT01000051">
    <property type="protein sequence ID" value="PIS43228.1"/>
    <property type="molecule type" value="Genomic_DNA"/>
</dbReference>
<evidence type="ECO:0000313" key="1">
    <source>
        <dbReference type="EMBL" id="PIS43228.1"/>
    </source>
</evidence>
<comment type="caution">
    <text evidence="1">The sequence shown here is derived from an EMBL/GenBank/DDBJ whole genome shotgun (WGS) entry which is preliminary data.</text>
</comment>
<proteinExistence type="predicted"/>
<dbReference type="AlphaFoldDB" id="A0A2H0YXK4"/>
<organism evidence="1 2">
    <name type="scientific">Candidatus Kaiserbacteria bacterium CG08_land_8_20_14_0_20_50_21</name>
    <dbReference type="NCBI Taxonomy" id="1974604"/>
    <lineage>
        <taxon>Bacteria</taxon>
        <taxon>Candidatus Kaiseribacteriota</taxon>
    </lineage>
</organism>
<dbReference type="Proteomes" id="UP000228687">
    <property type="component" value="Unassembled WGS sequence"/>
</dbReference>
<accession>A0A2H0YXK4</accession>
<protein>
    <submittedName>
        <fullName evidence="1">Uncharacterized protein</fullName>
    </submittedName>
</protein>
<gene>
    <name evidence="1" type="ORF">COT23_02465</name>
</gene>
<sequence>MAISRERWFQLSLADQLGNVGSEVGRARAWRDKDEKIFWGAAGRALELLDLTREDTRWRSRHAELDRARETVADAFLGGSEYGSTLADLERYFMQFAFFSRRLRQPCNWGQRD</sequence>
<reference evidence="2" key="1">
    <citation type="submission" date="2017-09" db="EMBL/GenBank/DDBJ databases">
        <title>Depth-based differentiation of microbial function through sediment-hosted aquifers and enrichment of novel symbionts in the deep terrestrial subsurface.</title>
        <authorList>
            <person name="Probst A.J."/>
            <person name="Ladd B."/>
            <person name="Jarett J.K."/>
            <person name="Geller-Mcgrath D.E."/>
            <person name="Sieber C.M.K."/>
            <person name="Emerson J.B."/>
            <person name="Anantharaman K."/>
            <person name="Thomas B.C."/>
            <person name="Malmstrom R."/>
            <person name="Stieglmeier M."/>
            <person name="Klingl A."/>
            <person name="Woyke T."/>
            <person name="Ryan C.M."/>
            <person name="Banfield J.F."/>
        </authorList>
    </citation>
    <scope>NUCLEOTIDE SEQUENCE [LARGE SCALE GENOMIC DNA]</scope>
</reference>
<name>A0A2H0YXK4_9BACT</name>
<evidence type="ECO:0000313" key="2">
    <source>
        <dbReference type="Proteomes" id="UP000228687"/>
    </source>
</evidence>